<keyword evidence="2 6" id="KW-0813">Transport</keyword>
<dbReference type="SUPFAM" id="SSF161098">
    <property type="entry name" value="MetI-like"/>
    <property type="match status" value="1"/>
</dbReference>
<dbReference type="Pfam" id="PF00528">
    <property type="entry name" value="BPD_transp_1"/>
    <property type="match status" value="1"/>
</dbReference>
<dbReference type="KEGG" id="agh:M3I41_03300"/>
<evidence type="ECO:0000259" key="7">
    <source>
        <dbReference type="PROSITE" id="PS50928"/>
    </source>
</evidence>
<comment type="similarity">
    <text evidence="6">Belongs to the binding-protein-dependent transport system permease family.</text>
</comment>
<dbReference type="InterPro" id="IPR051204">
    <property type="entry name" value="ABC_transp_perm/SBD"/>
</dbReference>
<evidence type="ECO:0000256" key="4">
    <source>
        <dbReference type="ARBA" id="ARBA00022989"/>
    </source>
</evidence>
<dbReference type="Proteomes" id="UP000830236">
    <property type="component" value="Chromosome"/>
</dbReference>
<dbReference type="AlphaFoldDB" id="A0A9E7D5M7"/>
<dbReference type="InterPro" id="IPR035906">
    <property type="entry name" value="MetI-like_sf"/>
</dbReference>
<dbReference type="PANTHER" id="PTHR30177:SF33">
    <property type="entry name" value="POSSIBLE OSMOPROTECTANT (GLYCINE BETAINE_CARNITINE_CHOLINE_L-PROLINE) TRANSPORT INTEGRAL MEMBRANE PROTEIN ABC TRANSPORTER PROZ"/>
    <property type="match status" value="1"/>
</dbReference>
<evidence type="ECO:0000256" key="3">
    <source>
        <dbReference type="ARBA" id="ARBA00022692"/>
    </source>
</evidence>
<dbReference type="CDD" id="cd06261">
    <property type="entry name" value="TM_PBP2"/>
    <property type="match status" value="1"/>
</dbReference>
<organism evidence="8 9">
    <name type="scientific">Actinomyces graevenitzii</name>
    <dbReference type="NCBI Taxonomy" id="55565"/>
    <lineage>
        <taxon>Bacteria</taxon>
        <taxon>Bacillati</taxon>
        <taxon>Actinomycetota</taxon>
        <taxon>Actinomycetes</taxon>
        <taxon>Actinomycetales</taxon>
        <taxon>Actinomycetaceae</taxon>
        <taxon>Actinomyces</taxon>
    </lineage>
</organism>
<feature type="domain" description="ABC transmembrane type-1" evidence="7">
    <location>
        <begin position="27"/>
        <end position="205"/>
    </location>
</feature>
<feature type="transmembrane region" description="Helical" evidence="6">
    <location>
        <begin position="92"/>
        <end position="119"/>
    </location>
</feature>
<name>A0A9E7D5M7_9ACTO</name>
<dbReference type="InterPro" id="IPR000515">
    <property type="entry name" value="MetI-like"/>
</dbReference>
<protein>
    <submittedName>
        <fullName evidence="8">ABC transporter permease subunit</fullName>
    </submittedName>
</protein>
<dbReference type="EMBL" id="CP097095">
    <property type="protein sequence ID" value="UQF80312.1"/>
    <property type="molecule type" value="Genomic_DNA"/>
</dbReference>
<proteinExistence type="inferred from homology"/>
<keyword evidence="4 6" id="KW-1133">Transmembrane helix</keyword>
<gene>
    <name evidence="8" type="ORF">M3I41_03300</name>
</gene>
<evidence type="ECO:0000256" key="2">
    <source>
        <dbReference type="ARBA" id="ARBA00022448"/>
    </source>
</evidence>
<comment type="subcellular location">
    <subcellularLocation>
        <location evidence="6">Cell membrane</location>
        <topology evidence="6">Multi-pass membrane protein</topology>
    </subcellularLocation>
    <subcellularLocation>
        <location evidence="1">Membrane</location>
        <topology evidence="1">Multi-pass membrane protein</topology>
    </subcellularLocation>
</comment>
<keyword evidence="3 6" id="KW-0812">Transmembrane</keyword>
<evidence type="ECO:0000256" key="1">
    <source>
        <dbReference type="ARBA" id="ARBA00004141"/>
    </source>
</evidence>
<feature type="transmembrane region" description="Helical" evidence="6">
    <location>
        <begin position="30"/>
        <end position="53"/>
    </location>
</feature>
<dbReference type="GO" id="GO:0055085">
    <property type="term" value="P:transmembrane transport"/>
    <property type="evidence" value="ECO:0007669"/>
    <property type="project" value="InterPro"/>
</dbReference>
<keyword evidence="5 6" id="KW-0472">Membrane</keyword>
<dbReference type="Gene3D" id="1.10.3720.10">
    <property type="entry name" value="MetI-like"/>
    <property type="match status" value="1"/>
</dbReference>
<feature type="transmembrane region" description="Helical" evidence="6">
    <location>
        <begin position="60"/>
        <end position="86"/>
    </location>
</feature>
<reference evidence="8" key="1">
    <citation type="submission" date="2022-05" db="EMBL/GenBank/DDBJ databases">
        <title>Using nanopore sequencing to obtain complete genomes from saliva samples.</title>
        <authorList>
            <person name="Baker J.L."/>
        </authorList>
    </citation>
    <scope>NUCLEOTIDE SEQUENCE</scope>
    <source>
        <strain evidence="8">JCVI-JB-Ag32</strain>
    </source>
</reference>
<dbReference type="PANTHER" id="PTHR30177">
    <property type="entry name" value="GLYCINE BETAINE/L-PROLINE TRANSPORT SYSTEM PERMEASE PROTEIN PROW"/>
    <property type="match status" value="1"/>
</dbReference>
<accession>A0A9E7D5M7</accession>
<evidence type="ECO:0000313" key="8">
    <source>
        <dbReference type="EMBL" id="UQF80312.1"/>
    </source>
</evidence>
<evidence type="ECO:0000256" key="5">
    <source>
        <dbReference type="ARBA" id="ARBA00023136"/>
    </source>
</evidence>
<dbReference type="GO" id="GO:0031460">
    <property type="term" value="P:glycine betaine transport"/>
    <property type="evidence" value="ECO:0007669"/>
    <property type="project" value="TreeGrafter"/>
</dbReference>
<evidence type="ECO:0000313" key="9">
    <source>
        <dbReference type="Proteomes" id="UP000830236"/>
    </source>
</evidence>
<feature type="transmembrane region" description="Helical" evidence="6">
    <location>
        <begin position="140"/>
        <end position="167"/>
    </location>
</feature>
<dbReference type="GO" id="GO:0005886">
    <property type="term" value="C:plasma membrane"/>
    <property type="evidence" value="ECO:0007669"/>
    <property type="project" value="UniProtKB-SubCell"/>
</dbReference>
<feature type="transmembrane region" description="Helical" evidence="6">
    <location>
        <begin position="187"/>
        <end position="205"/>
    </location>
</feature>
<evidence type="ECO:0000256" key="6">
    <source>
        <dbReference type="RuleBase" id="RU363032"/>
    </source>
</evidence>
<dbReference type="PROSITE" id="PS50928">
    <property type="entry name" value="ABC_TM1"/>
    <property type="match status" value="1"/>
</dbReference>
<sequence length="223" mass="23473">MSLILAAATWIADGANWLGQRGIAWRLVQHLGVSTLVLVISAVIALPLGIYIGHSGRGKWLINLTGAVRAIPTLGLLTLFGLWIGIGLPAPVLALVALAIPPLLAGAYSGVAGAPPSVVDAARALGMKESEILSQIELPLAWPLLVAGLRSASLQVIATATLAAYTANYGLGRLLYLGLKTRDYPQMIAGAILVVILALLVDWLLSLWQRRIERQLSATKVGK</sequence>